<evidence type="ECO:0000256" key="1">
    <source>
        <dbReference type="SAM" id="MobiDB-lite"/>
    </source>
</evidence>
<dbReference type="Proteomes" id="UP000831768">
    <property type="component" value="Chromosome"/>
</dbReference>
<reference evidence="2" key="1">
    <citation type="submission" date="2022-04" db="EMBL/GenBank/DDBJ databases">
        <title>Halocatena sp. nov., isolated from a salt lake.</title>
        <authorList>
            <person name="Cui H.-L."/>
        </authorList>
    </citation>
    <scope>NUCLEOTIDE SEQUENCE</scope>
    <source>
        <strain evidence="2">AD-1</strain>
    </source>
</reference>
<dbReference type="EMBL" id="CP096019">
    <property type="protein sequence ID" value="UPM44019.1"/>
    <property type="molecule type" value="Genomic_DNA"/>
</dbReference>
<feature type="region of interest" description="Disordered" evidence="1">
    <location>
        <begin position="220"/>
        <end position="260"/>
    </location>
</feature>
<sequence>MATITIENEVDLEEPTCIEGLPGVGLVGKIAADHIIDTFDMTYHAAVQCSGLPPVAIYHDEDSELKPPVRLYADAERDLLVLHSEVPIAAESREAFANCVVGWLESNDVTPLFLSGLPKQGQGQTDDEEQRTKIGGEHSPELFGVATGDGTDHLDAAGIVPPKQSGAMSGPTGALLHEALDRGLTSVGLVVESNPQFPDPNASKALLDHGIAPITGLDIDTSPLTEQAEEIQTARQRLATQMQQAKTEESSQATPLRGFQ</sequence>
<dbReference type="GeneID" id="71927609"/>
<name>A0A8U0A5B7_9EURY</name>
<dbReference type="PANTHER" id="PTHR35610">
    <property type="entry name" value="3-ISOPROPYLMALATE DEHYDRATASE-RELATED"/>
    <property type="match status" value="1"/>
</dbReference>
<dbReference type="InterPro" id="IPR019151">
    <property type="entry name" value="Proteasome_assmbl_chaperone_2"/>
</dbReference>
<accession>A0A8U0A5B7</accession>
<gene>
    <name evidence="2" type="ORF">MW046_06140</name>
</gene>
<dbReference type="PANTHER" id="PTHR35610:SF8">
    <property type="entry name" value="3-ISOPROPYLMALATE DEHYDRATASE"/>
    <property type="match status" value="1"/>
</dbReference>
<protein>
    <submittedName>
        <fullName evidence="2">PAC2 family protein</fullName>
    </submittedName>
</protein>
<evidence type="ECO:0000313" key="3">
    <source>
        <dbReference type="Proteomes" id="UP000831768"/>
    </source>
</evidence>
<dbReference type="KEGG" id="haad:MW046_06140"/>
<dbReference type="InterPro" id="IPR038389">
    <property type="entry name" value="PSMG2_sf"/>
</dbReference>
<dbReference type="Pfam" id="PF09754">
    <property type="entry name" value="PAC2"/>
    <property type="match status" value="1"/>
</dbReference>
<organism evidence="2 3">
    <name type="scientific">Halocatena salina</name>
    <dbReference type="NCBI Taxonomy" id="2934340"/>
    <lineage>
        <taxon>Archaea</taxon>
        <taxon>Methanobacteriati</taxon>
        <taxon>Methanobacteriota</taxon>
        <taxon>Stenosarchaea group</taxon>
        <taxon>Halobacteria</taxon>
        <taxon>Halobacteriales</taxon>
        <taxon>Natronomonadaceae</taxon>
        <taxon>Halocatena</taxon>
    </lineage>
</organism>
<dbReference type="SUPFAM" id="SSF159659">
    <property type="entry name" value="Cgl1923-like"/>
    <property type="match status" value="1"/>
</dbReference>
<dbReference type="RefSeq" id="WP_247994676.1">
    <property type="nucleotide sequence ID" value="NZ_CP096019.1"/>
</dbReference>
<proteinExistence type="predicted"/>
<feature type="compositionally biased region" description="Polar residues" evidence="1">
    <location>
        <begin position="233"/>
        <end position="254"/>
    </location>
</feature>
<keyword evidence="3" id="KW-1185">Reference proteome</keyword>
<evidence type="ECO:0000313" key="2">
    <source>
        <dbReference type="EMBL" id="UPM44019.1"/>
    </source>
</evidence>
<dbReference type="AlphaFoldDB" id="A0A8U0A5B7"/>
<dbReference type="Gene3D" id="3.40.50.10900">
    <property type="entry name" value="PAC-like subunit"/>
    <property type="match status" value="1"/>
</dbReference>